<comment type="function">
    <text evidence="1">Putative pheromone receptor.</text>
</comment>
<feature type="transmembrane region" description="Helical" evidence="13">
    <location>
        <begin position="6"/>
        <end position="30"/>
    </location>
</feature>
<dbReference type="AlphaFoldDB" id="F6Z456"/>
<dbReference type="eggNOG" id="ENOG502TF86">
    <property type="taxonomic scope" value="Eukaryota"/>
</dbReference>
<dbReference type="HOGENOM" id="CLU_058641_1_0_1"/>
<evidence type="ECO:0000256" key="7">
    <source>
        <dbReference type="ARBA" id="ARBA00022989"/>
    </source>
</evidence>
<dbReference type="GO" id="GO:0016503">
    <property type="term" value="F:pheromone receptor activity"/>
    <property type="evidence" value="ECO:0007669"/>
    <property type="project" value="InterPro"/>
</dbReference>
<evidence type="ECO:0000256" key="12">
    <source>
        <dbReference type="ARBA" id="ARBA00023224"/>
    </source>
</evidence>
<feature type="domain" description="G-protein coupled receptors family 1 profile" evidence="14">
    <location>
        <begin position="21"/>
        <end position="284"/>
    </location>
</feature>
<dbReference type="InterPro" id="IPR004072">
    <property type="entry name" value="Vmron_rcpt_1"/>
</dbReference>
<name>F6Z456_MONDO</name>
<comment type="subcellular location">
    <subcellularLocation>
        <location evidence="2 13">Cell membrane</location>
        <topology evidence="2 13">Multi-pass membrane protein</topology>
    </subcellularLocation>
</comment>
<evidence type="ECO:0000313" key="16">
    <source>
        <dbReference type="Proteomes" id="UP000002280"/>
    </source>
</evidence>
<evidence type="ECO:0000256" key="9">
    <source>
        <dbReference type="ARBA" id="ARBA00023136"/>
    </source>
</evidence>
<protein>
    <recommendedName>
        <fullName evidence="13">Vomeronasal type-1 receptor</fullName>
    </recommendedName>
</protein>
<evidence type="ECO:0000259" key="14">
    <source>
        <dbReference type="PROSITE" id="PS50262"/>
    </source>
</evidence>
<dbReference type="InterPro" id="IPR017452">
    <property type="entry name" value="GPCR_Rhodpsn_7TM"/>
</dbReference>
<dbReference type="GO" id="GO:0007606">
    <property type="term" value="P:sensory perception of chemical stimulus"/>
    <property type="evidence" value="ECO:0007669"/>
    <property type="project" value="UniProtKB-ARBA"/>
</dbReference>
<reference evidence="15 16" key="1">
    <citation type="journal article" date="2007" name="Nature">
        <title>Genome of the marsupial Monodelphis domestica reveals innovation in non-coding sequences.</title>
        <authorList>
            <person name="Mikkelsen T.S."/>
            <person name="Wakefield M.J."/>
            <person name="Aken B."/>
            <person name="Amemiya C.T."/>
            <person name="Chang J.L."/>
            <person name="Duke S."/>
            <person name="Garber M."/>
            <person name="Gentles A.J."/>
            <person name="Goodstadt L."/>
            <person name="Heger A."/>
            <person name="Jurka J."/>
            <person name="Kamal M."/>
            <person name="Mauceli E."/>
            <person name="Searle S.M."/>
            <person name="Sharpe T."/>
            <person name="Baker M.L."/>
            <person name="Batzer M.A."/>
            <person name="Benos P.V."/>
            <person name="Belov K."/>
            <person name="Clamp M."/>
            <person name="Cook A."/>
            <person name="Cuff J."/>
            <person name="Das R."/>
            <person name="Davidow L."/>
            <person name="Deakin J.E."/>
            <person name="Fazzari M.J."/>
            <person name="Glass J.L."/>
            <person name="Grabherr M."/>
            <person name="Greally J.M."/>
            <person name="Gu W."/>
            <person name="Hore T.A."/>
            <person name="Huttley G.A."/>
            <person name="Kleber M."/>
            <person name="Jirtle R.L."/>
            <person name="Koina E."/>
            <person name="Lee J.T."/>
            <person name="Mahony S."/>
            <person name="Marra M.A."/>
            <person name="Miller R.D."/>
            <person name="Nicholls R.D."/>
            <person name="Oda M."/>
            <person name="Papenfuss A.T."/>
            <person name="Parra Z.E."/>
            <person name="Pollock D.D."/>
            <person name="Ray D.A."/>
            <person name="Schein J.E."/>
            <person name="Speed T.P."/>
            <person name="Thompson K."/>
            <person name="VandeBerg J.L."/>
            <person name="Wade C.M."/>
            <person name="Walker J.A."/>
            <person name="Waters P.D."/>
            <person name="Webber C."/>
            <person name="Weidman J.R."/>
            <person name="Xie X."/>
            <person name="Zody M.C."/>
            <person name="Baldwin J."/>
            <person name="Abdouelleil A."/>
            <person name="Abdulkadir J."/>
            <person name="Abebe A."/>
            <person name="Abera B."/>
            <person name="Abreu J."/>
            <person name="Acer S.C."/>
            <person name="Aftuck L."/>
            <person name="Alexander A."/>
            <person name="An P."/>
            <person name="Anderson E."/>
            <person name="Anderson S."/>
            <person name="Arachi H."/>
            <person name="Azer M."/>
            <person name="Bachantsang P."/>
            <person name="Barry A."/>
            <person name="Bayul T."/>
            <person name="Berlin A."/>
            <person name="Bessette D."/>
            <person name="Bloom T."/>
            <person name="Bloom T."/>
            <person name="Boguslavskiy L."/>
            <person name="Bonnet C."/>
            <person name="Boukhgalter B."/>
            <person name="Bourzgui I."/>
            <person name="Brown A."/>
            <person name="Cahill P."/>
            <person name="Channer S."/>
            <person name="Cheshatsang Y."/>
            <person name="Chuda L."/>
            <person name="Citroen M."/>
            <person name="Collymore A."/>
            <person name="Cooke P."/>
            <person name="Costello M."/>
            <person name="D'Aco K."/>
            <person name="Daza R."/>
            <person name="De Haan G."/>
            <person name="DeGray S."/>
            <person name="DeMaso C."/>
            <person name="Dhargay N."/>
            <person name="Dooley K."/>
            <person name="Dooley E."/>
            <person name="Doricent M."/>
            <person name="Dorje P."/>
            <person name="Dorjee K."/>
            <person name="Dupes A."/>
            <person name="Elong R."/>
            <person name="Falk J."/>
            <person name="Farina A."/>
            <person name="Faro S."/>
            <person name="Ferguson D."/>
            <person name="Fisher S."/>
            <person name="Foley C.D."/>
            <person name="Franke A."/>
            <person name="Friedrich D."/>
            <person name="Gadbois L."/>
            <person name="Gearin G."/>
            <person name="Gearin C.R."/>
            <person name="Giannoukos G."/>
            <person name="Goode T."/>
            <person name="Graham J."/>
            <person name="Grandbois E."/>
            <person name="Grewal S."/>
            <person name="Gyaltsen K."/>
            <person name="Hafez N."/>
            <person name="Hagos B."/>
            <person name="Hall J."/>
            <person name="Henson C."/>
            <person name="Hollinger A."/>
            <person name="Honan T."/>
            <person name="Huard M.D."/>
            <person name="Hughes L."/>
            <person name="Hurhula B."/>
            <person name="Husby M.E."/>
            <person name="Kamat A."/>
            <person name="Kanga B."/>
            <person name="Kashin S."/>
            <person name="Khazanovich D."/>
            <person name="Kisner P."/>
            <person name="Lance K."/>
            <person name="Lara M."/>
            <person name="Lee W."/>
            <person name="Lennon N."/>
            <person name="Letendre F."/>
            <person name="LeVine R."/>
            <person name="Lipovsky A."/>
            <person name="Liu X."/>
            <person name="Liu J."/>
            <person name="Liu S."/>
            <person name="Lokyitsang T."/>
            <person name="Lokyitsang Y."/>
            <person name="Lubonja R."/>
            <person name="Lui A."/>
            <person name="MacDonald P."/>
            <person name="Magnisalis V."/>
            <person name="Maru K."/>
            <person name="Matthews C."/>
            <person name="McCusker W."/>
            <person name="McDonough S."/>
            <person name="Mehta T."/>
            <person name="Meldrim J."/>
            <person name="Meneus L."/>
            <person name="Mihai O."/>
            <person name="Mihalev A."/>
            <person name="Mihova T."/>
            <person name="Mittelman R."/>
            <person name="Mlenga V."/>
            <person name="Montmayeur A."/>
            <person name="Mulrain L."/>
            <person name="Navidi A."/>
            <person name="Naylor J."/>
            <person name="Negash T."/>
            <person name="Nguyen T."/>
            <person name="Nguyen N."/>
            <person name="Nicol R."/>
            <person name="Norbu C."/>
            <person name="Norbu N."/>
            <person name="Novod N."/>
            <person name="O'Neill B."/>
            <person name="Osman S."/>
            <person name="Markiewicz E."/>
            <person name="Oyono O.L."/>
            <person name="Patti C."/>
            <person name="Phunkhang P."/>
            <person name="Pierre F."/>
            <person name="Priest M."/>
            <person name="Raghuraman S."/>
            <person name="Rege F."/>
            <person name="Reyes R."/>
            <person name="Rise C."/>
            <person name="Rogov P."/>
            <person name="Ross K."/>
            <person name="Ryan E."/>
            <person name="Settipalli S."/>
            <person name="Shea T."/>
            <person name="Sherpa N."/>
            <person name="Shi L."/>
            <person name="Shih D."/>
            <person name="Sparrow T."/>
            <person name="Spaulding J."/>
            <person name="Stalker J."/>
            <person name="Stange-Thomann N."/>
            <person name="Stavropoulos S."/>
            <person name="Stone C."/>
            <person name="Strader C."/>
            <person name="Tesfaye S."/>
            <person name="Thomson T."/>
            <person name="Thoulutsang Y."/>
            <person name="Thoulutsang D."/>
            <person name="Topham K."/>
            <person name="Topping I."/>
            <person name="Tsamla T."/>
            <person name="Vassiliev H."/>
            <person name="Vo A."/>
            <person name="Wangchuk T."/>
            <person name="Wangdi T."/>
            <person name="Weiand M."/>
            <person name="Wilkinson J."/>
            <person name="Wilson A."/>
            <person name="Yadav S."/>
            <person name="Young G."/>
            <person name="Yu Q."/>
            <person name="Zembek L."/>
            <person name="Zhong D."/>
            <person name="Zimmer A."/>
            <person name="Zwirko Z."/>
            <person name="Jaffe D.B."/>
            <person name="Alvarez P."/>
            <person name="Brockman W."/>
            <person name="Butler J."/>
            <person name="Chin C."/>
            <person name="Gnerre S."/>
            <person name="MacCallum I."/>
            <person name="Graves J.A."/>
            <person name="Ponting C.P."/>
            <person name="Breen M."/>
            <person name="Samollow P.B."/>
            <person name="Lander E.S."/>
            <person name="Lindblad-Toh K."/>
        </authorList>
    </citation>
    <scope>NUCLEOTIDE SEQUENCE [LARGE SCALE GENOMIC DNA]</scope>
</reference>
<evidence type="ECO:0000256" key="13">
    <source>
        <dbReference type="RuleBase" id="RU364061"/>
    </source>
</evidence>
<keyword evidence="7 13" id="KW-1133">Transmembrane helix</keyword>
<dbReference type="InParanoid" id="F6Z456"/>
<dbReference type="Proteomes" id="UP000002280">
    <property type="component" value="Chromosome 5"/>
</dbReference>
<dbReference type="Gene3D" id="1.20.1070.10">
    <property type="entry name" value="Rhodopsin 7-helix transmembrane proteins"/>
    <property type="match status" value="1"/>
</dbReference>
<keyword evidence="8 13" id="KW-0297">G-protein coupled receptor</keyword>
<keyword evidence="4 13" id="KW-1003">Cell membrane</keyword>
<organism evidence="15 16">
    <name type="scientific">Monodelphis domestica</name>
    <name type="common">Gray short-tailed opossum</name>
    <dbReference type="NCBI Taxonomy" id="13616"/>
    <lineage>
        <taxon>Eukaryota</taxon>
        <taxon>Metazoa</taxon>
        <taxon>Chordata</taxon>
        <taxon>Craniata</taxon>
        <taxon>Vertebrata</taxon>
        <taxon>Euteleostomi</taxon>
        <taxon>Mammalia</taxon>
        <taxon>Metatheria</taxon>
        <taxon>Didelphimorphia</taxon>
        <taxon>Didelphidae</taxon>
        <taxon>Monodelphis</taxon>
    </lineage>
</organism>
<keyword evidence="12 13" id="KW-0807">Transducer</keyword>
<evidence type="ECO:0000256" key="11">
    <source>
        <dbReference type="ARBA" id="ARBA00023180"/>
    </source>
</evidence>
<dbReference type="FunFam" id="1.20.1070.10:FF:000033">
    <property type="entry name" value="Vomeronasal type-1 receptor"/>
    <property type="match status" value="1"/>
</dbReference>
<evidence type="ECO:0000256" key="1">
    <source>
        <dbReference type="ARBA" id="ARBA00003878"/>
    </source>
</evidence>
<dbReference type="GeneTree" id="ENSGT00960000186612"/>
<comment type="similarity">
    <text evidence="3 13">Belongs to the G-protein coupled receptor 1 family.</text>
</comment>
<evidence type="ECO:0000256" key="8">
    <source>
        <dbReference type="ARBA" id="ARBA00023040"/>
    </source>
</evidence>
<dbReference type="GeneID" id="100018623"/>
<dbReference type="PRINTS" id="PR01534">
    <property type="entry name" value="VOMERONASL1R"/>
</dbReference>
<evidence type="ECO:0000256" key="2">
    <source>
        <dbReference type="ARBA" id="ARBA00004651"/>
    </source>
</evidence>
<keyword evidence="9 13" id="KW-0472">Membrane</keyword>
<dbReference type="PANTHER" id="PTHR24062">
    <property type="entry name" value="VOMERONASAL TYPE-1 RECEPTOR"/>
    <property type="match status" value="1"/>
</dbReference>
<evidence type="ECO:0000256" key="4">
    <source>
        <dbReference type="ARBA" id="ARBA00022475"/>
    </source>
</evidence>
<evidence type="ECO:0000256" key="10">
    <source>
        <dbReference type="ARBA" id="ARBA00023170"/>
    </source>
</evidence>
<reference evidence="15" key="2">
    <citation type="submission" date="2025-08" db="UniProtKB">
        <authorList>
            <consortium name="Ensembl"/>
        </authorList>
    </citation>
    <scope>IDENTIFICATION</scope>
</reference>
<reference evidence="15" key="3">
    <citation type="submission" date="2025-09" db="UniProtKB">
        <authorList>
            <consortium name="Ensembl"/>
        </authorList>
    </citation>
    <scope>IDENTIFICATION</scope>
</reference>
<feature type="transmembrane region" description="Helical" evidence="13">
    <location>
        <begin position="126"/>
        <end position="148"/>
    </location>
</feature>
<evidence type="ECO:0000313" key="15">
    <source>
        <dbReference type="Ensembl" id="ENSMODP00000033978.2"/>
    </source>
</evidence>
<gene>
    <name evidence="15" type="primary">monDomV1R1268</name>
</gene>
<dbReference type="PROSITE" id="PS50262">
    <property type="entry name" value="G_PROTEIN_RECEP_F1_2"/>
    <property type="match status" value="1"/>
</dbReference>
<dbReference type="CTD" id="100018623"/>
<accession>F6Z456</accession>
<dbReference type="Pfam" id="PF03402">
    <property type="entry name" value="V1R"/>
    <property type="match status" value="1"/>
</dbReference>
<feature type="transmembrane region" description="Helical" evidence="13">
    <location>
        <begin position="266"/>
        <end position="285"/>
    </location>
</feature>
<keyword evidence="5 13" id="KW-0589">Pheromone response</keyword>
<dbReference type="GO" id="GO:0005550">
    <property type="term" value="F:pheromone binding"/>
    <property type="evidence" value="ECO:0000318"/>
    <property type="project" value="GO_Central"/>
</dbReference>
<feature type="transmembrane region" description="Helical" evidence="13">
    <location>
        <begin position="42"/>
        <end position="62"/>
    </location>
</feature>
<feature type="transmembrane region" description="Helical" evidence="13">
    <location>
        <begin position="184"/>
        <end position="206"/>
    </location>
</feature>
<sequence length="298" mass="34291">MVFHEVLRIMYLVQIITGVLGNSFVIFLYSFKLSTGHKTKPIIIFLIHFLFTNIIFLLFRGIPKIIDVWEFNYFVDFTTSKIISYLQRVSRGLSLCSSCLLSVFQAITISPRSPIWVEVKARVPKYVLPCCLLCWIFNLLVDIVVPVYGTGLRNRTHSKERWQIGFKALDLYPTKTVMFLVWKFVYDSAFVVLMAISSGYMIFVLYRHHQQVQNIQISSVSHKSSPEVRATKTILLLATTSLSFNLMSSMFMIYMTFTKVASPVMIHVSGLLSLCFPTLSPFILLNSDFQITRFSCIH</sequence>
<dbReference type="Ensembl" id="ENSMODT00000035564.2">
    <property type="protein sequence ID" value="ENSMODP00000033978.2"/>
    <property type="gene ID" value="ENSMODG00000024399.2"/>
</dbReference>
<keyword evidence="16" id="KW-1185">Reference proteome</keyword>
<evidence type="ECO:0000256" key="5">
    <source>
        <dbReference type="ARBA" id="ARBA00022507"/>
    </source>
</evidence>
<dbReference type="SUPFAM" id="SSF81321">
    <property type="entry name" value="Family A G protein-coupled receptor-like"/>
    <property type="match status" value="1"/>
</dbReference>
<dbReference type="OMA" id="MIYMTFT"/>
<keyword evidence="10 13" id="KW-0675">Receptor</keyword>
<dbReference type="OrthoDB" id="9450242at2759"/>
<dbReference type="KEGG" id="mdo:100018623"/>
<keyword evidence="6 13" id="KW-0812">Transmembrane</keyword>
<evidence type="ECO:0000256" key="6">
    <source>
        <dbReference type="ARBA" id="ARBA00022692"/>
    </source>
</evidence>
<keyword evidence="11" id="KW-0325">Glycoprotein</keyword>
<evidence type="ECO:0000256" key="3">
    <source>
        <dbReference type="ARBA" id="ARBA00010663"/>
    </source>
</evidence>
<dbReference type="GO" id="GO:0005886">
    <property type="term" value="C:plasma membrane"/>
    <property type="evidence" value="ECO:0000318"/>
    <property type="project" value="GO_Central"/>
</dbReference>
<feature type="transmembrane region" description="Helical" evidence="13">
    <location>
        <begin position="233"/>
        <end position="254"/>
    </location>
</feature>
<proteinExistence type="inferred from homology"/>
<dbReference type="GO" id="GO:0019236">
    <property type="term" value="P:response to pheromone"/>
    <property type="evidence" value="ECO:0007669"/>
    <property type="project" value="UniProtKB-KW"/>
</dbReference>